<dbReference type="Proteomes" id="UP000430222">
    <property type="component" value="Unassembled WGS sequence"/>
</dbReference>
<gene>
    <name evidence="2" type="ORF">FYJ78_04485</name>
</gene>
<accession>A0A6I2UWL3</accession>
<proteinExistence type="predicted"/>
<dbReference type="SMART" id="SM00530">
    <property type="entry name" value="HTH_XRE"/>
    <property type="match status" value="1"/>
</dbReference>
<dbReference type="GO" id="GO:0003677">
    <property type="term" value="F:DNA binding"/>
    <property type="evidence" value="ECO:0007669"/>
    <property type="project" value="InterPro"/>
</dbReference>
<dbReference type="PROSITE" id="PS50943">
    <property type="entry name" value="HTH_CROC1"/>
    <property type="match status" value="1"/>
</dbReference>
<evidence type="ECO:0000313" key="3">
    <source>
        <dbReference type="Proteomes" id="UP000430222"/>
    </source>
</evidence>
<reference evidence="2 3" key="1">
    <citation type="submission" date="2019-08" db="EMBL/GenBank/DDBJ databases">
        <title>In-depth cultivation of the pig gut microbiome towards novel bacterial diversity and tailored functional studies.</title>
        <authorList>
            <person name="Wylensek D."/>
            <person name="Hitch T.C.A."/>
            <person name="Clavel T."/>
        </authorList>
    </citation>
    <scope>NUCLEOTIDE SEQUENCE [LARGE SCALE GENOMIC DNA]</scope>
    <source>
        <strain evidence="3">WCA-380-WT-3B3</strain>
    </source>
</reference>
<protein>
    <submittedName>
        <fullName evidence="2">Helix-turn-helix transcriptional regulator</fullName>
    </submittedName>
</protein>
<dbReference type="Pfam" id="PF12844">
    <property type="entry name" value="HTH_19"/>
    <property type="match status" value="1"/>
</dbReference>
<organism evidence="2 3">
    <name type="scientific">Selenomonas montiformis</name>
    <dbReference type="NCBI Taxonomy" id="2652285"/>
    <lineage>
        <taxon>Bacteria</taxon>
        <taxon>Bacillati</taxon>
        <taxon>Bacillota</taxon>
        <taxon>Negativicutes</taxon>
        <taxon>Selenomonadales</taxon>
        <taxon>Selenomonadaceae</taxon>
        <taxon>Selenomonas</taxon>
    </lineage>
</organism>
<feature type="domain" description="HTH cro/C1-type" evidence="1">
    <location>
        <begin position="4"/>
        <end position="64"/>
    </location>
</feature>
<sequence length="110" mass="12680">MSRFKELRKKIGLTQEELIEQFNLNYGKRYTPAAISQFENDKRIPETHSLADFANFFGVSIEYLLGRESPIPSIQLCPEEEELIRAYRRAPANITVAISKLLEPYSKDDA</sequence>
<comment type="caution">
    <text evidence="2">The sequence shown here is derived from an EMBL/GenBank/DDBJ whole genome shotgun (WGS) entry which is preliminary data.</text>
</comment>
<dbReference type="RefSeq" id="WP_154620230.1">
    <property type="nucleotide sequence ID" value="NZ_VUNL01000004.1"/>
</dbReference>
<dbReference type="InterPro" id="IPR001387">
    <property type="entry name" value="Cro/C1-type_HTH"/>
</dbReference>
<evidence type="ECO:0000313" key="2">
    <source>
        <dbReference type="EMBL" id="MSV24454.1"/>
    </source>
</evidence>
<dbReference type="InterPro" id="IPR010982">
    <property type="entry name" value="Lambda_DNA-bd_dom_sf"/>
</dbReference>
<keyword evidence="3" id="KW-1185">Reference proteome</keyword>
<dbReference type="EMBL" id="VUNL01000004">
    <property type="protein sequence ID" value="MSV24454.1"/>
    <property type="molecule type" value="Genomic_DNA"/>
</dbReference>
<dbReference type="CDD" id="cd00093">
    <property type="entry name" value="HTH_XRE"/>
    <property type="match status" value="1"/>
</dbReference>
<evidence type="ECO:0000259" key="1">
    <source>
        <dbReference type="PROSITE" id="PS50943"/>
    </source>
</evidence>
<name>A0A6I2UWL3_9FIRM</name>
<dbReference type="AlphaFoldDB" id="A0A6I2UWL3"/>
<dbReference type="Gene3D" id="1.10.260.40">
    <property type="entry name" value="lambda repressor-like DNA-binding domains"/>
    <property type="match status" value="1"/>
</dbReference>
<dbReference type="SUPFAM" id="SSF47413">
    <property type="entry name" value="lambda repressor-like DNA-binding domains"/>
    <property type="match status" value="1"/>
</dbReference>